<keyword evidence="4 10" id="KW-0378">Hydrolase</keyword>
<evidence type="ECO:0000256" key="2">
    <source>
        <dbReference type="ARBA" id="ARBA00011152"/>
    </source>
</evidence>
<reference evidence="13 14" key="1">
    <citation type="submission" date="2018-05" db="EMBL/GenBank/DDBJ databases">
        <title>Kangiella spongicola genome sequence.</title>
        <authorList>
            <person name="Maclea K.S."/>
            <person name="Goen A.E."/>
            <person name="Kelley C."/>
            <person name="Underriner A."/>
            <person name="Silverwood T."/>
            <person name="Trachtenberg A.M."/>
        </authorList>
    </citation>
    <scope>NUCLEOTIDE SEQUENCE [LARGE SCALE GENOMIC DNA]</scope>
    <source>
        <strain evidence="13 14">ATCC BAA-2076</strain>
    </source>
</reference>
<evidence type="ECO:0000313" key="13">
    <source>
        <dbReference type="EMBL" id="PXF63037.1"/>
    </source>
</evidence>
<dbReference type="EC" id="4.3.2.10" evidence="10"/>
<feature type="active site" evidence="10 11">
    <location>
        <position position="190"/>
    </location>
</feature>
<dbReference type="HAMAP" id="MF_00278">
    <property type="entry name" value="HisH"/>
    <property type="match status" value="1"/>
</dbReference>
<keyword evidence="6 10" id="KW-0368">Histidine biosynthesis</keyword>
<dbReference type="InterPro" id="IPR029062">
    <property type="entry name" value="Class_I_gatase-like"/>
</dbReference>
<dbReference type="GO" id="GO:0000107">
    <property type="term" value="F:imidazoleglycerol-phosphate synthase activity"/>
    <property type="evidence" value="ECO:0007669"/>
    <property type="project" value="UniProtKB-UniRule"/>
</dbReference>
<evidence type="ECO:0000256" key="4">
    <source>
        <dbReference type="ARBA" id="ARBA00022801"/>
    </source>
</evidence>
<comment type="function">
    <text evidence="10">IGPS catalyzes the conversion of PRFAR and glutamine to IGP, AICAR and glutamate. The HisH subunit catalyzes the hydrolysis of glutamine to glutamate and ammonia as part of the synthesis of IGP and AICAR. The resulting ammonia molecule is channeled to the active site of HisF.</text>
</comment>
<evidence type="ECO:0000256" key="11">
    <source>
        <dbReference type="PIRSR" id="PIRSR000495-1"/>
    </source>
</evidence>
<dbReference type="RefSeq" id="WP_110200840.1">
    <property type="nucleotide sequence ID" value="NZ_QICH01000002.1"/>
</dbReference>
<dbReference type="Gene3D" id="3.40.50.880">
    <property type="match status" value="1"/>
</dbReference>
<dbReference type="UniPathway" id="UPA00031">
    <property type="reaction ID" value="UER00010"/>
</dbReference>
<evidence type="ECO:0000256" key="5">
    <source>
        <dbReference type="ARBA" id="ARBA00022962"/>
    </source>
</evidence>
<comment type="pathway">
    <text evidence="1 10">Amino-acid biosynthesis; L-histidine biosynthesis; L-histidine from 5-phospho-alpha-D-ribose 1-diphosphate: step 5/9.</text>
</comment>
<evidence type="ECO:0000256" key="1">
    <source>
        <dbReference type="ARBA" id="ARBA00005091"/>
    </source>
</evidence>
<sequence>MNNLCKVAIVDYGAGNIGSVQNMLKRVGAESCLAKSRSDILSANLLILPGVGSFDYGIMKLRESKLLPYIEEAVFQNKIPILGICLGMQLLTKGSDEGGLPGLGWIDAYAHKIERDDMFRVPHMGWNIAKPIVDIELTKGLHDSARFYFVHSYEVHCESADNILFKTNYGTEFSSGIYKDNIFGVQFHPEKSHKFGMQLLRNFIGYSNA</sequence>
<comment type="caution">
    <text evidence="13">The sequence shown here is derived from an EMBL/GenBank/DDBJ whole genome shotgun (WGS) entry which is preliminary data.</text>
</comment>
<keyword evidence="5 10" id="KW-0315">Glutamine amidotransferase</keyword>
<dbReference type="PIRSF" id="PIRSF000495">
    <property type="entry name" value="Amidotransf_hisH"/>
    <property type="match status" value="1"/>
</dbReference>
<dbReference type="InterPro" id="IPR010139">
    <property type="entry name" value="Imidazole-glycPsynth_HisH"/>
</dbReference>
<keyword evidence="7 10" id="KW-0456">Lyase</keyword>
<evidence type="ECO:0000256" key="7">
    <source>
        <dbReference type="ARBA" id="ARBA00023239"/>
    </source>
</evidence>
<dbReference type="GO" id="GO:0004359">
    <property type="term" value="F:glutaminase activity"/>
    <property type="evidence" value="ECO:0007669"/>
    <property type="project" value="UniProtKB-EC"/>
</dbReference>
<comment type="subcellular location">
    <subcellularLocation>
        <location evidence="10">Cytoplasm</location>
    </subcellularLocation>
</comment>
<dbReference type="AlphaFoldDB" id="A0A318D845"/>
<comment type="subunit">
    <text evidence="2 10">Heterodimer of HisH and HisF.</text>
</comment>
<dbReference type="PANTHER" id="PTHR42701:SF1">
    <property type="entry name" value="IMIDAZOLE GLYCEROL PHOSPHATE SYNTHASE SUBUNIT HISH"/>
    <property type="match status" value="1"/>
</dbReference>
<evidence type="ECO:0000313" key="14">
    <source>
        <dbReference type="Proteomes" id="UP000247689"/>
    </source>
</evidence>
<dbReference type="GO" id="GO:0000105">
    <property type="term" value="P:L-histidine biosynthetic process"/>
    <property type="evidence" value="ECO:0007669"/>
    <property type="project" value="UniProtKB-UniRule"/>
</dbReference>
<evidence type="ECO:0000256" key="6">
    <source>
        <dbReference type="ARBA" id="ARBA00023102"/>
    </source>
</evidence>
<feature type="active site" evidence="10 11">
    <location>
        <position position="188"/>
    </location>
</feature>
<dbReference type="InterPro" id="IPR017926">
    <property type="entry name" value="GATASE"/>
</dbReference>
<feature type="active site" description="Nucleophile" evidence="10 11">
    <location>
        <position position="85"/>
    </location>
</feature>
<dbReference type="Proteomes" id="UP000247689">
    <property type="component" value="Unassembled WGS sequence"/>
</dbReference>
<evidence type="ECO:0000256" key="10">
    <source>
        <dbReference type="HAMAP-Rule" id="MF_00278"/>
    </source>
</evidence>
<evidence type="ECO:0000259" key="12">
    <source>
        <dbReference type="Pfam" id="PF00117"/>
    </source>
</evidence>
<dbReference type="PANTHER" id="PTHR42701">
    <property type="entry name" value="IMIDAZOLE GLYCEROL PHOSPHATE SYNTHASE SUBUNIT HISH"/>
    <property type="match status" value="1"/>
</dbReference>
<proteinExistence type="inferred from homology"/>
<dbReference type="OrthoDB" id="9807137at2"/>
<evidence type="ECO:0000256" key="8">
    <source>
        <dbReference type="ARBA" id="ARBA00047838"/>
    </source>
</evidence>
<dbReference type="EC" id="3.5.1.2" evidence="10"/>
<evidence type="ECO:0000256" key="9">
    <source>
        <dbReference type="ARBA" id="ARBA00049534"/>
    </source>
</evidence>
<feature type="domain" description="Glutamine amidotransferase" evidence="12">
    <location>
        <begin position="9"/>
        <end position="203"/>
    </location>
</feature>
<dbReference type="Pfam" id="PF00117">
    <property type="entry name" value="GATase"/>
    <property type="match status" value="1"/>
</dbReference>
<dbReference type="PROSITE" id="PS51273">
    <property type="entry name" value="GATASE_TYPE_1"/>
    <property type="match status" value="1"/>
</dbReference>
<gene>
    <name evidence="10 13" type="primary">hisH</name>
    <name evidence="13" type="ORF">DL796_06175</name>
</gene>
<keyword evidence="3 10" id="KW-0028">Amino-acid biosynthesis</keyword>
<dbReference type="NCBIfam" id="TIGR01855">
    <property type="entry name" value="IMP_synth_hisH"/>
    <property type="match status" value="1"/>
</dbReference>
<dbReference type="SUPFAM" id="SSF52317">
    <property type="entry name" value="Class I glutamine amidotransferase-like"/>
    <property type="match status" value="1"/>
</dbReference>
<dbReference type="GO" id="GO:0005737">
    <property type="term" value="C:cytoplasm"/>
    <property type="evidence" value="ECO:0007669"/>
    <property type="project" value="UniProtKB-SubCell"/>
</dbReference>
<dbReference type="EMBL" id="QICH01000002">
    <property type="protein sequence ID" value="PXF63037.1"/>
    <property type="molecule type" value="Genomic_DNA"/>
</dbReference>
<evidence type="ECO:0000256" key="3">
    <source>
        <dbReference type="ARBA" id="ARBA00022605"/>
    </source>
</evidence>
<organism evidence="13 14">
    <name type="scientific">Kangiella spongicola</name>
    <dbReference type="NCBI Taxonomy" id="796379"/>
    <lineage>
        <taxon>Bacteria</taxon>
        <taxon>Pseudomonadati</taxon>
        <taxon>Pseudomonadota</taxon>
        <taxon>Gammaproteobacteria</taxon>
        <taxon>Kangiellales</taxon>
        <taxon>Kangiellaceae</taxon>
        <taxon>Kangiella</taxon>
    </lineage>
</organism>
<name>A0A318D845_9GAMM</name>
<keyword evidence="10" id="KW-0963">Cytoplasm</keyword>
<comment type="catalytic activity">
    <reaction evidence="9 10">
        <text>L-glutamine + H2O = L-glutamate + NH4(+)</text>
        <dbReference type="Rhea" id="RHEA:15889"/>
        <dbReference type="ChEBI" id="CHEBI:15377"/>
        <dbReference type="ChEBI" id="CHEBI:28938"/>
        <dbReference type="ChEBI" id="CHEBI:29985"/>
        <dbReference type="ChEBI" id="CHEBI:58359"/>
        <dbReference type="EC" id="3.5.1.2"/>
    </reaction>
</comment>
<dbReference type="GO" id="GO:0016829">
    <property type="term" value="F:lyase activity"/>
    <property type="evidence" value="ECO:0007669"/>
    <property type="project" value="UniProtKB-KW"/>
</dbReference>
<dbReference type="CDD" id="cd01748">
    <property type="entry name" value="GATase1_IGP_Synthase"/>
    <property type="match status" value="1"/>
</dbReference>
<keyword evidence="14" id="KW-1185">Reference proteome</keyword>
<accession>A0A318D845</accession>
<comment type="catalytic activity">
    <reaction evidence="8 10">
        <text>5-[(5-phospho-1-deoxy-D-ribulos-1-ylimino)methylamino]-1-(5-phospho-beta-D-ribosyl)imidazole-4-carboxamide + L-glutamine = D-erythro-1-(imidazol-4-yl)glycerol 3-phosphate + 5-amino-1-(5-phospho-beta-D-ribosyl)imidazole-4-carboxamide + L-glutamate + H(+)</text>
        <dbReference type="Rhea" id="RHEA:24793"/>
        <dbReference type="ChEBI" id="CHEBI:15378"/>
        <dbReference type="ChEBI" id="CHEBI:29985"/>
        <dbReference type="ChEBI" id="CHEBI:58278"/>
        <dbReference type="ChEBI" id="CHEBI:58359"/>
        <dbReference type="ChEBI" id="CHEBI:58475"/>
        <dbReference type="ChEBI" id="CHEBI:58525"/>
        <dbReference type="EC" id="4.3.2.10"/>
    </reaction>
</comment>
<protein>
    <recommendedName>
        <fullName evidence="10">Imidazole glycerol phosphate synthase subunit HisH</fullName>
        <ecNumber evidence="10">4.3.2.10</ecNumber>
    </recommendedName>
    <alternativeName>
        <fullName evidence="10">IGP synthase glutaminase subunit</fullName>
        <ecNumber evidence="10">3.5.1.2</ecNumber>
    </alternativeName>
    <alternativeName>
        <fullName evidence="10">IGP synthase subunit HisH</fullName>
    </alternativeName>
    <alternativeName>
        <fullName evidence="10">ImGP synthase subunit HisH</fullName>
        <shortName evidence="10">IGPS subunit HisH</shortName>
    </alternativeName>
</protein>